<proteinExistence type="predicted"/>
<gene>
    <name evidence="2" type="ORF">Ami103574_06675</name>
</gene>
<dbReference type="SMART" id="SM00471">
    <property type="entry name" value="HDc"/>
    <property type="match status" value="2"/>
</dbReference>
<evidence type="ECO:0000313" key="3">
    <source>
        <dbReference type="Proteomes" id="UP000466848"/>
    </source>
</evidence>
<dbReference type="Gene3D" id="1.10.3210.10">
    <property type="entry name" value="Hypothetical protein af1432"/>
    <property type="match status" value="2"/>
</dbReference>
<name>A0A858BV91_9FIRM</name>
<accession>A0A858BV91</accession>
<keyword evidence="3" id="KW-1185">Reference proteome</keyword>
<dbReference type="PANTHER" id="PTHR43155">
    <property type="entry name" value="CYCLIC DI-GMP PHOSPHODIESTERASE PA4108-RELATED"/>
    <property type="match status" value="1"/>
</dbReference>
<dbReference type="AlphaFoldDB" id="A0A858BV91"/>
<evidence type="ECO:0000313" key="2">
    <source>
        <dbReference type="EMBL" id="QIB69028.1"/>
    </source>
</evidence>
<reference evidence="2 3" key="1">
    <citation type="submission" date="2020-02" db="EMBL/GenBank/DDBJ databases">
        <authorList>
            <person name="Kim Y.B."/>
            <person name="Roh S.W."/>
        </authorList>
    </citation>
    <scope>NUCLEOTIDE SEQUENCE [LARGE SCALE GENOMIC DNA]</scope>
    <source>
        <strain evidence="2 3">DSM 103574</strain>
    </source>
</reference>
<dbReference type="RefSeq" id="WP_163065918.1">
    <property type="nucleotide sequence ID" value="NZ_CP048649.1"/>
</dbReference>
<dbReference type="PANTHER" id="PTHR43155:SF1">
    <property type="entry name" value="3'3'-CGAMP-SPECIFIC PHOSPHODIESTERASE 1"/>
    <property type="match status" value="1"/>
</dbReference>
<feature type="domain" description="HD-GYP" evidence="1">
    <location>
        <begin position="5"/>
        <end position="199"/>
    </location>
</feature>
<dbReference type="Pfam" id="PF01966">
    <property type="entry name" value="HD"/>
    <property type="match status" value="1"/>
</dbReference>
<dbReference type="SUPFAM" id="SSF109604">
    <property type="entry name" value="HD-domain/PDEase-like"/>
    <property type="match status" value="2"/>
</dbReference>
<sequence>MRISFNDILYAFSYALDCAEQELLGVTTHHGKRVAYLCVLLGKHLQLMENQLADLAACAILHDNAITEYIQAEYLNGIGMESEKSKSNKGVHCSLGEKNIKHLPLCSEAENAILYHHERADGSGPFGKTEGETPLFAQLIHLADNLDSNWDLGRMNQQKYQGLLQYLKENNGSLFSETCVTAFTEAVGYSELELLQQEDLEEILTGCLENTQRDYSEENLLDFAKMFARIIDYKSSFTSRHSMGIAERAAQMATYYGYDRMTVAKLFFAGAVHDIGKMVIDKDVLEKPGRLSNQEYKYVKNHAYYSYKILSRVRGLEDITRWAALHHETLNGKGYPFGLKAEELGFNERLMACLDIYQALTEERPYKPGFSHEKSMGILRNLVNIGNLDGTIVADLEKVYGGNPVKNS</sequence>
<dbReference type="InterPro" id="IPR037522">
    <property type="entry name" value="HD_GYP_dom"/>
</dbReference>
<dbReference type="InterPro" id="IPR006674">
    <property type="entry name" value="HD_domain"/>
</dbReference>
<feature type="domain" description="HD-GYP" evidence="1">
    <location>
        <begin position="216"/>
        <end position="408"/>
    </location>
</feature>
<dbReference type="InterPro" id="IPR003607">
    <property type="entry name" value="HD/PDEase_dom"/>
</dbReference>
<protein>
    <submittedName>
        <fullName evidence="2">HD domain-containing protein</fullName>
    </submittedName>
</protein>
<dbReference type="EMBL" id="CP048649">
    <property type="protein sequence ID" value="QIB69028.1"/>
    <property type="molecule type" value="Genomic_DNA"/>
</dbReference>
<dbReference type="KEGG" id="abut:Ami103574_06675"/>
<organism evidence="2 3">
    <name type="scientific">Aminipila butyrica</name>
    <dbReference type="NCBI Taxonomy" id="433296"/>
    <lineage>
        <taxon>Bacteria</taxon>
        <taxon>Bacillati</taxon>
        <taxon>Bacillota</taxon>
        <taxon>Clostridia</taxon>
        <taxon>Peptostreptococcales</taxon>
        <taxon>Anaerovoracaceae</taxon>
        <taxon>Aminipila</taxon>
    </lineage>
</organism>
<evidence type="ECO:0000259" key="1">
    <source>
        <dbReference type="PROSITE" id="PS51832"/>
    </source>
</evidence>
<dbReference type="Pfam" id="PF13487">
    <property type="entry name" value="HD_5"/>
    <property type="match status" value="1"/>
</dbReference>
<dbReference type="CDD" id="cd00077">
    <property type="entry name" value="HDc"/>
    <property type="match status" value="2"/>
</dbReference>
<dbReference type="PROSITE" id="PS51832">
    <property type="entry name" value="HD_GYP"/>
    <property type="match status" value="2"/>
</dbReference>
<dbReference type="Proteomes" id="UP000466848">
    <property type="component" value="Chromosome"/>
</dbReference>